<name>A0A3M8HAV7_9BACI</name>
<accession>A0A3M8HAV7</accession>
<evidence type="ECO:0000313" key="3">
    <source>
        <dbReference type="Proteomes" id="UP000279909"/>
    </source>
</evidence>
<dbReference type="PROSITE" id="PS51186">
    <property type="entry name" value="GNAT"/>
    <property type="match status" value="1"/>
</dbReference>
<keyword evidence="3" id="KW-1185">Reference proteome</keyword>
<dbReference type="CDD" id="cd04301">
    <property type="entry name" value="NAT_SF"/>
    <property type="match status" value="1"/>
</dbReference>
<dbReference type="Pfam" id="PF00583">
    <property type="entry name" value="Acetyltransf_1"/>
    <property type="match status" value="1"/>
</dbReference>
<dbReference type="Gene3D" id="3.40.630.30">
    <property type="match status" value="1"/>
</dbReference>
<feature type="domain" description="N-acetyltransferase" evidence="1">
    <location>
        <begin position="1"/>
        <end position="188"/>
    </location>
</feature>
<reference evidence="2 3" key="1">
    <citation type="journal article" date="2014" name="Int. J. Syst. Evol. Microbiol.">
        <title>Lysinibacillus halotolerans sp. nov., isolated from saline-alkaline soil.</title>
        <authorList>
            <person name="Kong D."/>
            <person name="Wang Y."/>
            <person name="Zhao B."/>
            <person name="Li Y."/>
            <person name="Song J."/>
            <person name="Zhai Y."/>
            <person name="Zhang C."/>
            <person name="Wang H."/>
            <person name="Chen X."/>
            <person name="Zhao B."/>
            <person name="Ruan Z."/>
        </authorList>
    </citation>
    <scope>NUCLEOTIDE SEQUENCE [LARGE SCALE GENOMIC DNA]</scope>
    <source>
        <strain evidence="2 3">MCCC 1A12703</strain>
    </source>
</reference>
<dbReference type="SUPFAM" id="SSF55729">
    <property type="entry name" value="Acyl-CoA N-acyltransferases (Nat)"/>
    <property type="match status" value="1"/>
</dbReference>
<sequence length="194" mass="21935">MIRMATQNDRMEIAKLLWVIFEDMELPLLKKISKNKLLEMVAESVADPTYRFGFKRGLVYEVNGEIAGIIFGYPAEDESIIDEPFRNVLSKNGFDPNENLFVDKETLPDEWYIDSVVVNGKFRGMGIGSALLNEMSKTALDAGYHTIGLNVDMANPKAKKLYANLGYKKVADLVISGHQYEHMCKTLSVDSFRK</sequence>
<gene>
    <name evidence="2" type="ORF">EC501_07415</name>
</gene>
<dbReference type="InterPro" id="IPR000182">
    <property type="entry name" value="GNAT_dom"/>
</dbReference>
<evidence type="ECO:0000313" key="2">
    <source>
        <dbReference type="EMBL" id="RNC99567.1"/>
    </source>
</evidence>
<proteinExistence type="predicted"/>
<dbReference type="InterPro" id="IPR016181">
    <property type="entry name" value="Acyl_CoA_acyltransferase"/>
</dbReference>
<dbReference type="EMBL" id="RHLQ01000014">
    <property type="protein sequence ID" value="RNC99567.1"/>
    <property type="molecule type" value="Genomic_DNA"/>
</dbReference>
<dbReference type="PANTHER" id="PTHR43072:SF60">
    <property type="entry name" value="L-2,4-DIAMINOBUTYRIC ACID ACETYLTRANSFERASE"/>
    <property type="match status" value="1"/>
</dbReference>
<protein>
    <submittedName>
        <fullName evidence="2">GNAT family N-acetyltransferase</fullName>
    </submittedName>
</protein>
<dbReference type="OrthoDB" id="5319888at2"/>
<comment type="caution">
    <text evidence="2">The sequence shown here is derived from an EMBL/GenBank/DDBJ whole genome shotgun (WGS) entry which is preliminary data.</text>
</comment>
<dbReference type="AlphaFoldDB" id="A0A3M8HAV7"/>
<organism evidence="2 3">
    <name type="scientific">Lysinibacillus halotolerans</name>
    <dbReference type="NCBI Taxonomy" id="1368476"/>
    <lineage>
        <taxon>Bacteria</taxon>
        <taxon>Bacillati</taxon>
        <taxon>Bacillota</taxon>
        <taxon>Bacilli</taxon>
        <taxon>Bacillales</taxon>
        <taxon>Bacillaceae</taxon>
        <taxon>Lysinibacillus</taxon>
    </lineage>
</organism>
<evidence type="ECO:0000259" key="1">
    <source>
        <dbReference type="PROSITE" id="PS51186"/>
    </source>
</evidence>
<dbReference type="GO" id="GO:0016747">
    <property type="term" value="F:acyltransferase activity, transferring groups other than amino-acyl groups"/>
    <property type="evidence" value="ECO:0007669"/>
    <property type="project" value="InterPro"/>
</dbReference>
<keyword evidence="2" id="KW-0808">Transferase</keyword>
<dbReference type="RefSeq" id="WP_122971666.1">
    <property type="nucleotide sequence ID" value="NZ_RHLQ01000014.1"/>
</dbReference>
<dbReference type="Proteomes" id="UP000279909">
    <property type="component" value="Unassembled WGS sequence"/>
</dbReference>
<dbReference type="PANTHER" id="PTHR43072">
    <property type="entry name" value="N-ACETYLTRANSFERASE"/>
    <property type="match status" value="1"/>
</dbReference>